<protein>
    <recommendedName>
        <fullName evidence="3">Site-specific DNA-methyltransferase (adenine-specific)</fullName>
    </recommendedName>
</protein>
<dbReference type="Proteomes" id="UP000779049">
    <property type="component" value="Unassembled WGS sequence"/>
</dbReference>
<accession>A0ABS7L5Y8</accession>
<keyword evidence="2" id="KW-1185">Reference proteome</keyword>
<dbReference type="EMBL" id="VIRV01000005">
    <property type="protein sequence ID" value="MBY0758454.1"/>
    <property type="molecule type" value="Genomic_DNA"/>
</dbReference>
<reference evidence="1 2" key="1">
    <citation type="journal article" date="2020" name="New Microbes New Infect">
        <title>Sellimonas caecigallum sp. nov., description and genome sequence of a new member of the Sellimonas genus isolated from the cecum of feral chicken.</title>
        <authorList>
            <person name="Wongkuna S."/>
            <person name="Ghimire S."/>
            <person name="Antony L."/>
            <person name="Chankhamhaengdecha S."/>
            <person name="Janvilisri T."/>
            <person name="Scaria J."/>
        </authorList>
    </citation>
    <scope>NUCLEOTIDE SEQUENCE [LARGE SCALE GENOMIC DNA]</scope>
    <source>
        <strain evidence="1 2">SW451</strain>
    </source>
</reference>
<evidence type="ECO:0008006" key="3">
    <source>
        <dbReference type="Google" id="ProtNLM"/>
    </source>
</evidence>
<gene>
    <name evidence="1" type="ORF">FLB61_05025</name>
</gene>
<evidence type="ECO:0000313" key="2">
    <source>
        <dbReference type="Proteomes" id="UP000779049"/>
    </source>
</evidence>
<sequence length="135" mass="15728">MNPIRLRGKILHRKFVFSEIGLINDFVLADECFYTDSCCGAELKDEYKQYETFIYRYLNSKLATYVYKKISVPKANGYSIYKNAFLKTMPILLPSEQTDFQSMSDNEFDAYIYNLVGLTADEIRMVETAEYSQAK</sequence>
<proteinExistence type="predicted"/>
<comment type="caution">
    <text evidence="1">The sequence shown here is derived from an EMBL/GenBank/DDBJ whole genome shotgun (WGS) entry which is preliminary data.</text>
</comment>
<evidence type="ECO:0000313" key="1">
    <source>
        <dbReference type="EMBL" id="MBY0758454.1"/>
    </source>
</evidence>
<organism evidence="1 2">
    <name type="scientific">Sellimonas caecigallum</name>
    <dbReference type="NCBI Taxonomy" id="2592333"/>
    <lineage>
        <taxon>Bacteria</taxon>
        <taxon>Bacillati</taxon>
        <taxon>Bacillota</taxon>
        <taxon>Clostridia</taxon>
        <taxon>Lachnospirales</taxon>
        <taxon>Lachnospiraceae</taxon>
        <taxon>Sellimonas</taxon>
    </lineage>
</organism>
<name>A0ABS7L5Y8_9FIRM</name>